<dbReference type="AlphaFoldDB" id="U7QIR8"/>
<dbReference type="EMBL" id="AUZM01000017">
    <property type="protein sequence ID" value="ERT07788.1"/>
    <property type="molecule type" value="Genomic_DNA"/>
</dbReference>
<protein>
    <recommendedName>
        <fullName evidence="3">Apea-like HEPN domain-containing protein</fullName>
    </recommendedName>
</protein>
<comment type="caution">
    <text evidence="1">The sequence shown here is derived from an EMBL/GenBank/DDBJ whole genome shotgun (WGS) entry which is preliminary data.</text>
</comment>
<keyword evidence="2" id="KW-1185">Reference proteome</keyword>
<evidence type="ECO:0000313" key="1">
    <source>
        <dbReference type="EMBL" id="ERT07788.1"/>
    </source>
</evidence>
<proteinExistence type="predicted"/>
<dbReference type="PATRIC" id="fig|1348334.3.peg.2127"/>
<evidence type="ECO:0008006" key="3">
    <source>
        <dbReference type="Google" id="ProtNLM"/>
    </source>
</evidence>
<gene>
    <name evidence="1" type="ORF">M595_2192</name>
</gene>
<dbReference type="RefSeq" id="WP_023065944.1">
    <property type="nucleotide sequence ID" value="NZ_AUZM01000017.1"/>
</dbReference>
<sequence length="393" mass="45240">MNSLKKKRFADYGPYSHWNWQAQSENSLPHCAVEIELFSDACFIRSKEVEHGPYLVIDAEPFPPIEPRQSMHGRLILRCEYYLDPNQDPTISPRNTDTSRYHGGSLQDEIAAIYSLCLGVRLKAGGIVRQFSHGNEYGRPRIPRLDETPIFFTPRNGRYILPWHPIERKLDGMQEQINSYILLTPQQASILVRAARLYQDAVWLAESDPEISWLLLVSAVEVAADYWYAESNPDPIKQLEQLKPDLFQKLKDLENDGLQAIEIVSKNLEGLFGSTKKFRQFLCKFKPHKPPANRPICYQVDWSQSSLDKIFSKVYTYRSKALHGGTPFPKPMCRPPTIDHQNQMFAECPDVGLAEASLGASWKAKDVPIHLHIFEYIVRHSLLNWWQSMIEIS</sequence>
<name>U7QIR8_9CYAN</name>
<dbReference type="OrthoDB" id="581179at2"/>
<organism evidence="1 2">
    <name type="scientific">Lyngbya aestuarii BL J</name>
    <dbReference type="NCBI Taxonomy" id="1348334"/>
    <lineage>
        <taxon>Bacteria</taxon>
        <taxon>Bacillati</taxon>
        <taxon>Cyanobacteriota</taxon>
        <taxon>Cyanophyceae</taxon>
        <taxon>Oscillatoriophycideae</taxon>
        <taxon>Oscillatoriales</taxon>
        <taxon>Microcoleaceae</taxon>
        <taxon>Lyngbya</taxon>
    </lineage>
</organism>
<evidence type="ECO:0000313" key="2">
    <source>
        <dbReference type="Proteomes" id="UP000017127"/>
    </source>
</evidence>
<reference evidence="1 2" key="1">
    <citation type="journal article" date="2013" name="Front. Microbiol.">
        <title>Comparative genomic analyses of the cyanobacterium, Lyngbya aestuarii BL J, a powerful hydrogen producer.</title>
        <authorList>
            <person name="Kothari A."/>
            <person name="Vaughn M."/>
            <person name="Garcia-Pichel F."/>
        </authorList>
    </citation>
    <scope>NUCLEOTIDE SEQUENCE [LARGE SCALE GENOMIC DNA]</scope>
    <source>
        <strain evidence="1 2">BL J</strain>
    </source>
</reference>
<dbReference type="Proteomes" id="UP000017127">
    <property type="component" value="Unassembled WGS sequence"/>
</dbReference>
<accession>U7QIR8</accession>